<proteinExistence type="predicted"/>
<feature type="region of interest" description="Disordered" evidence="1">
    <location>
        <begin position="1"/>
        <end position="23"/>
    </location>
</feature>
<comment type="caution">
    <text evidence="2">The sequence shown here is derived from an EMBL/GenBank/DDBJ whole genome shotgun (WGS) entry which is preliminary data.</text>
</comment>
<name>A0A0L0NZD4_CANAR</name>
<reference evidence="3" key="1">
    <citation type="journal article" date="2015" name="BMC Genomics">
        <title>Draft genome of a commonly misdiagnosed multidrug resistant pathogen Candida auris.</title>
        <authorList>
            <person name="Chatterjee S."/>
            <person name="Alampalli S.V."/>
            <person name="Nageshan R.K."/>
            <person name="Chettiar S.T."/>
            <person name="Joshi S."/>
            <person name="Tatu U.S."/>
        </authorList>
    </citation>
    <scope>NUCLEOTIDE SEQUENCE [LARGE SCALE GENOMIC DNA]</scope>
    <source>
        <strain evidence="3">6684</strain>
    </source>
</reference>
<dbReference type="AlphaFoldDB" id="A0A0L0NZD4"/>
<accession>A0A0L0NZD4</accession>
<evidence type="ECO:0000313" key="3">
    <source>
        <dbReference type="Proteomes" id="UP000037122"/>
    </source>
</evidence>
<dbReference type="EMBL" id="LGST01000027">
    <property type="protein sequence ID" value="KND99065.1"/>
    <property type="molecule type" value="Genomic_DNA"/>
</dbReference>
<evidence type="ECO:0000256" key="1">
    <source>
        <dbReference type="SAM" id="MobiDB-lite"/>
    </source>
</evidence>
<organism evidence="2 3">
    <name type="scientific">Candidozyma auris</name>
    <name type="common">Yeast</name>
    <name type="synonym">Candida auris</name>
    <dbReference type="NCBI Taxonomy" id="498019"/>
    <lineage>
        <taxon>Eukaryota</taxon>
        <taxon>Fungi</taxon>
        <taxon>Dikarya</taxon>
        <taxon>Ascomycota</taxon>
        <taxon>Saccharomycotina</taxon>
        <taxon>Pichiomycetes</taxon>
        <taxon>Metschnikowiaceae</taxon>
        <taxon>Candidozyma</taxon>
    </lineage>
</organism>
<gene>
    <name evidence="2" type="ORF">QG37_04128</name>
</gene>
<evidence type="ECO:0000313" key="2">
    <source>
        <dbReference type="EMBL" id="KND99065.1"/>
    </source>
</evidence>
<sequence>MPKSNGRKGPFIDNAEKQAQNTGYGAGGLSVCMVPANAEKKWRNKM</sequence>
<dbReference type="VEuPathDB" id="FungiDB:QG37_04128"/>
<dbReference type="Proteomes" id="UP000037122">
    <property type="component" value="Unassembled WGS sequence"/>
</dbReference>
<protein>
    <submittedName>
        <fullName evidence="2">Uncharacterized protein</fullName>
    </submittedName>
</protein>